<sequence length="431" mass="47923" precursor="true">MNLFNKRPPNKDLVEIGGGGILDRRRFLLSGASFVTVMAASPILSATEAKAKPSYPNHMKIPGAPSSNYGLPSQYETAVKRTNESFYKSGIFTGAHTPLDRLNGTITPSGLHFSIHHNGIPDINPAAHEFLIHGFVNKPMKWSIETLLNYPIVSRIQFLECSGNSAANAVSSDPVDASCTSIHGQVSCSEWAGIPLKYLLDEVGVNPKGKWAMCEGADAGNHVRNVPLEKLYDDAIIALYQNGERIRPDQGYPMRLFVPGYEGNMNVKWLHRMEITDQPSQSKDEQSLYAEFTSDKKLNQFTFFMEVKSIITKPSGTQQLPDKGLYEIAGLAWSGRGRIEKVEVSADSGKTWVAAHLEGPVMSKSFTRFTIPWRWNGQGTILMSRATDEFGNVQPSRDEWKSRYEDFTFNHYNAINAWLVNPDGGVKNVYV</sequence>
<accession>A0A099KQV7</accession>
<feature type="domain" description="Moybdenum cofactor oxidoreductase dimerisation" evidence="6">
    <location>
        <begin position="304"/>
        <end position="401"/>
    </location>
</feature>
<dbReference type="GO" id="GO:0020037">
    <property type="term" value="F:heme binding"/>
    <property type="evidence" value="ECO:0007669"/>
    <property type="project" value="TreeGrafter"/>
</dbReference>
<dbReference type="GO" id="GO:0006790">
    <property type="term" value="P:sulfur compound metabolic process"/>
    <property type="evidence" value="ECO:0007669"/>
    <property type="project" value="TreeGrafter"/>
</dbReference>
<dbReference type="SUPFAM" id="SSF56524">
    <property type="entry name" value="Oxidoreductase molybdopterin-binding domain"/>
    <property type="match status" value="1"/>
</dbReference>
<dbReference type="Gene3D" id="2.60.40.650">
    <property type="match status" value="1"/>
</dbReference>
<dbReference type="EC" id="1.7.1.1" evidence="7"/>
<evidence type="ECO:0000256" key="2">
    <source>
        <dbReference type="ARBA" id="ARBA00022505"/>
    </source>
</evidence>
<feature type="domain" description="Oxidoreductase molybdopterin-binding" evidence="5">
    <location>
        <begin position="117"/>
        <end position="282"/>
    </location>
</feature>
<evidence type="ECO:0000256" key="1">
    <source>
        <dbReference type="ARBA" id="ARBA00001924"/>
    </source>
</evidence>
<evidence type="ECO:0000313" key="7">
    <source>
        <dbReference type="EMBL" id="KGJ92906.1"/>
    </source>
</evidence>
<dbReference type="PATRIC" id="fig|28229.4.peg.1401"/>
<dbReference type="GO" id="GO:0030151">
    <property type="term" value="F:molybdenum ion binding"/>
    <property type="evidence" value="ECO:0007669"/>
    <property type="project" value="InterPro"/>
</dbReference>
<dbReference type="InterPro" id="IPR008335">
    <property type="entry name" value="Mopterin_OxRdtase_euk"/>
</dbReference>
<dbReference type="GO" id="GO:0043546">
    <property type="term" value="F:molybdopterin cofactor binding"/>
    <property type="evidence" value="ECO:0007669"/>
    <property type="project" value="TreeGrafter"/>
</dbReference>
<comment type="caution">
    <text evidence="7">The sequence shown here is derived from an EMBL/GenBank/DDBJ whole genome shotgun (WGS) entry which is preliminary data.</text>
</comment>
<dbReference type="InterPro" id="IPR000572">
    <property type="entry name" value="OxRdtase_Mopterin-bd_dom"/>
</dbReference>
<reference evidence="7 8" key="1">
    <citation type="submission" date="2014-08" db="EMBL/GenBank/DDBJ databases">
        <title>Genomic and Phenotypic Diversity of Colwellia psychrerythraea strains from Disparate Marine Basins.</title>
        <authorList>
            <person name="Techtmann S.M."/>
            <person name="Stelling S.C."/>
            <person name="Utturkar S.M."/>
            <person name="Alshibli N."/>
            <person name="Harris A."/>
            <person name="Brown S.D."/>
            <person name="Hazen T.C."/>
        </authorList>
    </citation>
    <scope>NUCLEOTIDE SEQUENCE [LARGE SCALE GENOMIC DNA]</scope>
    <source>
        <strain evidence="7 8">ND2E</strain>
    </source>
</reference>
<dbReference type="PROSITE" id="PS51318">
    <property type="entry name" value="TAT"/>
    <property type="match status" value="1"/>
</dbReference>
<dbReference type="Gene3D" id="3.90.420.10">
    <property type="entry name" value="Oxidoreductase, molybdopterin-binding domain"/>
    <property type="match status" value="1"/>
</dbReference>
<evidence type="ECO:0000256" key="4">
    <source>
        <dbReference type="ARBA" id="ARBA00023002"/>
    </source>
</evidence>
<dbReference type="AlphaFoldDB" id="A0A099KQV7"/>
<proteinExistence type="predicted"/>
<dbReference type="Pfam" id="PF03404">
    <property type="entry name" value="Mo-co_dimer"/>
    <property type="match status" value="1"/>
</dbReference>
<evidence type="ECO:0000256" key="3">
    <source>
        <dbReference type="ARBA" id="ARBA00022723"/>
    </source>
</evidence>
<dbReference type="GO" id="GO:0009703">
    <property type="term" value="F:nitrate reductase (NADH) activity"/>
    <property type="evidence" value="ECO:0007669"/>
    <property type="project" value="UniProtKB-EC"/>
</dbReference>
<organism evidence="7 8">
    <name type="scientific">Colwellia psychrerythraea</name>
    <name type="common">Vibrio psychroerythus</name>
    <dbReference type="NCBI Taxonomy" id="28229"/>
    <lineage>
        <taxon>Bacteria</taxon>
        <taxon>Pseudomonadati</taxon>
        <taxon>Pseudomonadota</taxon>
        <taxon>Gammaproteobacteria</taxon>
        <taxon>Alteromonadales</taxon>
        <taxon>Colwelliaceae</taxon>
        <taxon>Colwellia</taxon>
    </lineage>
</organism>
<dbReference type="InterPro" id="IPR006311">
    <property type="entry name" value="TAT_signal"/>
</dbReference>
<dbReference type="Pfam" id="PF00174">
    <property type="entry name" value="Oxidored_molyb"/>
    <property type="match status" value="1"/>
</dbReference>
<dbReference type="NCBIfam" id="TIGR04555">
    <property type="entry name" value="sulfite_DH_soxC"/>
    <property type="match status" value="1"/>
</dbReference>
<dbReference type="Proteomes" id="UP000029843">
    <property type="component" value="Unassembled WGS sequence"/>
</dbReference>
<dbReference type="InterPro" id="IPR014756">
    <property type="entry name" value="Ig_E-set"/>
</dbReference>
<dbReference type="InterPro" id="IPR005066">
    <property type="entry name" value="MoCF_OxRdtse_dimer"/>
</dbReference>
<dbReference type="InterPro" id="IPR036374">
    <property type="entry name" value="OxRdtase_Mopterin-bd_sf"/>
</dbReference>
<dbReference type="PANTHER" id="PTHR19372">
    <property type="entry name" value="SULFITE REDUCTASE"/>
    <property type="match status" value="1"/>
</dbReference>
<keyword evidence="2" id="KW-0500">Molybdenum</keyword>
<keyword evidence="3" id="KW-0479">Metal-binding</keyword>
<comment type="cofactor">
    <cofactor evidence="1">
        <name>Mo-molybdopterin</name>
        <dbReference type="ChEBI" id="CHEBI:71302"/>
    </cofactor>
</comment>
<evidence type="ECO:0000313" key="8">
    <source>
        <dbReference type="Proteomes" id="UP000029843"/>
    </source>
</evidence>
<keyword evidence="4 7" id="KW-0560">Oxidoreductase</keyword>
<name>A0A099KQV7_COLPS</name>
<dbReference type="PRINTS" id="PR00407">
    <property type="entry name" value="EUMOPTERIN"/>
</dbReference>
<dbReference type="GO" id="GO:0008482">
    <property type="term" value="F:sulfite oxidase activity"/>
    <property type="evidence" value="ECO:0007669"/>
    <property type="project" value="TreeGrafter"/>
</dbReference>
<dbReference type="InterPro" id="IPR030835">
    <property type="entry name" value="Sulfite_DH_SoxC"/>
</dbReference>
<dbReference type="EMBL" id="JQED01000015">
    <property type="protein sequence ID" value="KGJ92906.1"/>
    <property type="molecule type" value="Genomic_DNA"/>
</dbReference>
<gene>
    <name evidence="7" type="ORF">ND2E_2372</name>
</gene>
<evidence type="ECO:0000259" key="5">
    <source>
        <dbReference type="Pfam" id="PF00174"/>
    </source>
</evidence>
<dbReference type="SUPFAM" id="SSF81296">
    <property type="entry name" value="E set domains"/>
    <property type="match status" value="1"/>
</dbReference>
<protein>
    <submittedName>
        <fullName evidence="7">Nitrate reductase NADH</fullName>
        <ecNumber evidence="7">1.7.1.1</ecNumber>
    </submittedName>
</protein>
<dbReference type="OrthoDB" id="9795587at2"/>
<dbReference type="PANTHER" id="PTHR19372:SF7">
    <property type="entry name" value="SULFITE OXIDASE, MITOCHONDRIAL"/>
    <property type="match status" value="1"/>
</dbReference>
<evidence type="ECO:0000259" key="6">
    <source>
        <dbReference type="Pfam" id="PF03404"/>
    </source>
</evidence>